<comment type="caution">
    <text evidence="1">The sequence shown here is derived from an EMBL/GenBank/DDBJ whole genome shotgun (WGS) entry which is preliminary data.</text>
</comment>
<dbReference type="AlphaFoldDB" id="A0A8X6WUW9"/>
<accession>A0A8X6WUW9</accession>
<organism evidence="1 2">
    <name type="scientific">Trichonephila inaurata madagascariensis</name>
    <dbReference type="NCBI Taxonomy" id="2747483"/>
    <lineage>
        <taxon>Eukaryota</taxon>
        <taxon>Metazoa</taxon>
        <taxon>Ecdysozoa</taxon>
        <taxon>Arthropoda</taxon>
        <taxon>Chelicerata</taxon>
        <taxon>Arachnida</taxon>
        <taxon>Araneae</taxon>
        <taxon>Araneomorphae</taxon>
        <taxon>Entelegynae</taxon>
        <taxon>Araneoidea</taxon>
        <taxon>Nephilidae</taxon>
        <taxon>Trichonephila</taxon>
        <taxon>Trichonephila inaurata</taxon>
    </lineage>
</organism>
<keyword evidence="2" id="KW-1185">Reference proteome</keyword>
<sequence length="120" mass="13596">MVDAKYTGLPKTSSSNVNFKAVRENFRESLGTSIRLQSEWSPARRVQMDQILDLAGKYGVLIIVLQETRLLGRTTQNITWIDPVEVKVPPHQKFKLQQERLSGAGLELKSLSVVWKKKSS</sequence>
<protein>
    <submittedName>
        <fullName evidence="1">Uncharacterized protein</fullName>
    </submittedName>
</protein>
<reference evidence="1" key="1">
    <citation type="submission" date="2020-08" db="EMBL/GenBank/DDBJ databases">
        <title>Multicomponent nature underlies the extraordinary mechanical properties of spider dragline silk.</title>
        <authorList>
            <person name="Kono N."/>
            <person name="Nakamura H."/>
            <person name="Mori M."/>
            <person name="Yoshida Y."/>
            <person name="Ohtoshi R."/>
            <person name="Malay A.D."/>
            <person name="Moran D.A.P."/>
            <person name="Tomita M."/>
            <person name="Numata K."/>
            <person name="Arakawa K."/>
        </authorList>
    </citation>
    <scope>NUCLEOTIDE SEQUENCE</scope>
</reference>
<gene>
    <name evidence="1" type="ORF">TNIN_165701</name>
</gene>
<dbReference type="Proteomes" id="UP000886998">
    <property type="component" value="Unassembled WGS sequence"/>
</dbReference>
<proteinExistence type="predicted"/>
<evidence type="ECO:0000313" key="2">
    <source>
        <dbReference type="Proteomes" id="UP000886998"/>
    </source>
</evidence>
<dbReference type="OrthoDB" id="9979538at2759"/>
<evidence type="ECO:0000313" key="1">
    <source>
        <dbReference type="EMBL" id="GFY41784.1"/>
    </source>
</evidence>
<dbReference type="EMBL" id="BMAV01002669">
    <property type="protein sequence ID" value="GFY41784.1"/>
    <property type="molecule type" value="Genomic_DNA"/>
</dbReference>
<name>A0A8X6WUW9_9ARAC</name>